<proteinExistence type="predicted"/>
<dbReference type="eggNOG" id="ENOG502QS0S">
    <property type="taxonomic scope" value="Eukaryota"/>
</dbReference>
<name>B4M8U5_DROVI</name>
<dbReference type="KEGG" id="dvi:6634266"/>
<dbReference type="PANTHER" id="PTHR22706">
    <property type="entry name" value="ASSEMBLY FACTOR FOR SPINDLE MICROTUBULES"/>
    <property type="match status" value="1"/>
</dbReference>
<evidence type="ECO:0000313" key="2">
    <source>
        <dbReference type="Proteomes" id="UP000008792"/>
    </source>
</evidence>
<evidence type="ECO:0000313" key="1">
    <source>
        <dbReference type="EMBL" id="EDW57621.2"/>
    </source>
</evidence>
<dbReference type="HOGENOM" id="CLU_059449_0_0_1"/>
<sequence length="360" mass="42206">MINFNFTNVLTSSALDYALDSDGEEYIASTPSGSVHQSFSRTSLLLLDYKQFLAARRIQTLWRGHHVRKLHDRRVQAAITIQRWWRGFSVRRNFKSSIEERLQQALIDRYNEAATKIQSLFRGWYVRQTVHDMNSLRNMQHCAAEELLSCLAYKLHHLLRTYSIPGVYSLRNSHCLSKVEKLLTSMTYRFHNVHVAYNHARKASSSRYYREQFKQNKYHTKVPYSGPNFNSLCKPACEESVFATKDMDRRMFKIIAEYEKGQVDPKLKKLQRSVAGHKFRKRVEKILAAREKVQSDFCADVIGSMRKWKIWDGQSLTINNDVFRNPENLESFLADAAKLIDEYQATCHCQITNFDKLYCF</sequence>
<reference evidence="1 2" key="1">
    <citation type="journal article" date="2007" name="Nature">
        <title>Evolution of genes and genomes on the Drosophila phylogeny.</title>
        <authorList>
            <consortium name="Drosophila 12 Genomes Consortium"/>
            <person name="Clark A.G."/>
            <person name="Eisen M.B."/>
            <person name="Smith D.R."/>
            <person name="Bergman C.M."/>
            <person name="Oliver B."/>
            <person name="Markow T.A."/>
            <person name="Kaufman T.C."/>
            <person name="Kellis M."/>
            <person name="Gelbart W."/>
            <person name="Iyer V.N."/>
            <person name="Pollard D.A."/>
            <person name="Sackton T.B."/>
            <person name="Larracuente A.M."/>
            <person name="Singh N.D."/>
            <person name="Abad J.P."/>
            <person name="Abt D.N."/>
            <person name="Adryan B."/>
            <person name="Aguade M."/>
            <person name="Akashi H."/>
            <person name="Anderson W.W."/>
            <person name="Aquadro C.F."/>
            <person name="Ardell D.H."/>
            <person name="Arguello R."/>
            <person name="Artieri C.G."/>
            <person name="Barbash D.A."/>
            <person name="Barker D."/>
            <person name="Barsanti P."/>
            <person name="Batterham P."/>
            <person name="Batzoglou S."/>
            <person name="Begun D."/>
            <person name="Bhutkar A."/>
            <person name="Blanco E."/>
            <person name="Bosak S.A."/>
            <person name="Bradley R.K."/>
            <person name="Brand A.D."/>
            <person name="Brent M.R."/>
            <person name="Brooks A.N."/>
            <person name="Brown R.H."/>
            <person name="Butlin R.K."/>
            <person name="Caggese C."/>
            <person name="Calvi B.R."/>
            <person name="Bernardo de Carvalho A."/>
            <person name="Caspi A."/>
            <person name="Castrezana S."/>
            <person name="Celniker S.E."/>
            <person name="Chang J.L."/>
            <person name="Chapple C."/>
            <person name="Chatterji S."/>
            <person name="Chinwalla A."/>
            <person name="Civetta A."/>
            <person name="Clifton S.W."/>
            <person name="Comeron J.M."/>
            <person name="Costello J.C."/>
            <person name="Coyne J.A."/>
            <person name="Daub J."/>
            <person name="David R.G."/>
            <person name="Delcher A.L."/>
            <person name="Delehaunty K."/>
            <person name="Do C.B."/>
            <person name="Ebling H."/>
            <person name="Edwards K."/>
            <person name="Eickbush T."/>
            <person name="Evans J.D."/>
            <person name="Filipski A."/>
            <person name="Findeiss S."/>
            <person name="Freyhult E."/>
            <person name="Fulton L."/>
            <person name="Fulton R."/>
            <person name="Garcia A.C."/>
            <person name="Gardiner A."/>
            <person name="Garfield D.A."/>
            <person name="Garvin B.E."/>
            <person name="Gibson G."/>
            <person name="Gilbert D."/>
            <person name="Gnerre S."/>
            <person name="Godfrey J."/>
            <person name="Good R."/>
            <person name="Gotea V."/>
            <person name="Gravely B."/>
            <person name="Greenberg A.J."/>
            <person name="Griffiths-Jones S."/>
            <person name="Gross S."/>
            <person name="Guigo R."/>
            <person name="Gustafson E.A."/>
            <person name="Haerty W."/>
            <person name="Hahn M.W."/>
            <person name="Halligan D.L."/>
            <person name="Halpern A.L."/>
            <person name="Halter G.M."/>
            <person name="Han M.V."/>
            <person name="Heger A."/>
            <person name="Hillier L."/>
            <person name="Hinrichs A.S."/>
            <person name="Holmes I."/>
            <person name="Hoskins R.A."/>
            <person name="Hubisz M.J."/>
            <person name="Hultmark D."/>
            <person name="Huntley M.A."/>
            <person name="Jaffe D.B."/>
            <person name="Jagadeeshan S."/>
            <person name="Jeck W.R."/>
            <person name="Johnson J."/>
            <person name="Jones C.D."/>
            <person name="Jordan W.C."/>
            <person name="Karpen G.H."/>
            <person name="Kataoka E."/>
            <person name="Keightley P.D."/>
            <person name="Kheradpour P."/>
            <person name="Kirkness E.F."/>
            <person name="Koerich L.B."/>
            <person name="Kristiansen K."/>
            <person name="Kudrna D."/>
            <person name="Kulathinal R.J."/>
            <person name="Kumar S."/>
            <person name="Kwok R."/>
            <person name="Lander E."/>
            <person name="Langley C.H."/>
            <person name="Lapoint R."/>
            <person name="Lazzaro B.P."/>
            <person name="Lee S.J."/>
            <person name="Levesque L."/>
            <person name="Li R."/>
            <person name="Lin C.F."/>
            <person name="Lin M.F."/>
            <person name="Lindblad-Toh K."/>
            <person name="Llopart A."/>
            <person name="Long M."/>
            <person name="Low L."/>
            <person name="Lozovsky E."/>
            <person name="Lu J."/>
            <person name="Luo M."/>
            <person name="Machado C.A."/>
            <person name="Makalowski W."/>
            <person name="Marzo M."/>
            <person name="Matsuda M."/>
            <person name="Matzkin L."/>
            <person name="McAllister B."/>
            <person name="McBride C.S."/>
            <person name="McKernan B."/>
            <person name="McKernan K."/>
            <person name="Mendez-Lago M."/>
            <person name="Minx P."/>
            <person name="Mollenhauer M.U."/>
            <person name="Montooth K."/>
            <person name="Mount S.M."/>
            <person name="Mu X."/>
            <person name="Myers E."/>
            <person name="Negre B."/>
            <person name="Newfeld S."/>
            <person name="Nielsen R."/>
            <person name="Noor M.A."/>
            <person name="O'Grady P."/>
            <person name="Pachter L."/>
            <person name="Papaceit M."/>
            <person name="Parisi M.J."/>
            <person name="Parisi M."/>
            <person name="Parts L."/>
            <person name="Pedersen J.S."/>
            <person name="Pesole G."/>
            <person name="Phillippy A.M."/>
            <person name="Ponting C.P."/>
            <person name="Pop M."/>
            <person name="Porcelli D."/>
            <person name="Powell J.R."/>
            <person name="Prohaska S."/>
            <person name="Pruitt K."/>
            <person name="Puig M."/>
            <person name="Quesneville H."/>
            <person name="Ram K.R."/>
            <person name="Rand D."/>
            <person name="Rasmussen M.D."/>
            <person name="Reed L.K."/>
            <person name="Reenan R."/>
            <person name="Reily A."/>
            <person name="Remington K.A."/>
            <person name="Rieger T.T."/>
            <person name="Ritchie M.G."/>
            <person name="Robin C."/>
            <person name="Rogers Y.H."/>
            <person name="Rohde C."/>
            <person name="Rozas J."/>
            <person name="Rubenfield M.J."/>
            <person name="Ruiz A."/>
            <person name="Russo S."/>
            <person name="Salzberg S.L."/>
            <person name="Sanchez-Gracia A."/>
            <person name="Saranga D.J."/>
            <person name="Sato H."/>
            <person name="Schaeffer S.W."/>
            <person name="Schatz M.C."/>
            <person name="Schlenke T."/>
            <person name="Schwartz R."/>
            <person name="Segarra C."/>
            <person name="Singh R.S."/>
            <person name="Sirot L."/>
            <person name="Sirota M."/>
            <person name="Sisneros N.B."/>
            <person name="Smith C.D."/>
            <person name="Smith T.F."/>
            <person name="Spieth J."/>
            <person name="Stage D.E."/>
            <person name="Stark A."/>
            <person name="Stephan W."/>
            <person name="Strausberg R.L."/>
            <person name="Strempel S."/>
            <person name="Sturgill D."/>
            <person name="Sutton G."/>
            <person name="Sutton G.G."/>
            <person name="Tao W."/>
            <person name="Teichmann S."/>
            <person name="Tobari Y.N."/>
            <person name="Tomimura Y."/>
            <person name="Tsolas J.M."/>
            <person name="Valente V.L."/>
            <person name="Venter E."/>
            <person name="Venter J.C."/>
            <person name="Vicario S."/>
            <person name="Vieira F.G."/>
            <person name="Vilella A.J."/>
            <person name="Villasante A."/>
            <person name="Walenz B."/>
            <person name="Wang J."/>
            <person name="Wasserman M."/>
            <person name="Watts T."/>
            <person name="Wilson D."/>
            <person name="Wilson R.K."/>
            <person name="Wing R.A."/>
            <person name="Wolfner M.F."/>
            <person name="Wong A."/>
            <person name="Wong G.K."/>
            <person name="Wu C.I."/>
            <person name="Wu G."/>
            <person name="Yamamoto D."/>
            <person name="Yang H.P."/>
            <person name="Yang S.P."/>
            <person name="Yorke J.A."/>
            <person name="Yoshida K."/>
            <person name="Zdobnov E."/>
            <person name="Zhang P."/>
            <person name="Zhang Y."/>
            <person name="Zimin A.V."/>
            <person name="Baldwin J."/>
            <person name="Abdouelleil A."/>
            <person name="Abdulkadir J."/>
            <person name="Abebe A."/>
            <person name="Abera B."/>
            <person name="Abreu J."/>
            <person name="Acer S.C."/>
            <person name="Aftuck L."/>
            <person name="Alexander A."/>
            <person name="An P."/>
            <person name="Anderson E."/>
            <person name="Anderson S."/>
            <person name="Arachi H."/>
            <person name="Azer M."/>
            <person name="Bachantsang P."/>
            <person name="Barry A."/>
            <person name="Bayul T."/>
            <person name="Berlin A."/>
            <person name="Bessette D."/>
            <person name="Bloom T."/>
            <person name="Blye J."/>
            <person name="Boguslavskiy L."/>
            <person name="Bonnet C."/>
            <person name="Boukhgalter B."/>
            <person name="Bourzgui I."/>
            <person name="Brown A."/>
            <person name="Cahill P."/>
            <person name="Channer S."/>
            <person name="Cheshatsang Y."/>
            <person name="Chuda L."/>
            <person name="Citroen M."/>
            <person name="Collymore A."/>
            <person name="Cooke P."/>
            <person name="Costello M."/>
            <person name="D'Aco K."/>
            <person name="Daza R."/>
            <person name="De Haan G."/>
            <person name="DeGray S."/>
            <person name="DeMaso C."/>
            <person name="Dhargay N."/>
            <person name="Dooley K."/>
            <person name="Dooley E."/>
            <person name="Doricent M."/>
            <person name="Dorje P."/>
            <person name="Dorjee K."/>
            <person name="Dupes A."/>
            <person name="Elong R."/>
            <person name="Falk J."/>
            <person name="Farina A."/>
            <person name="Faro S."/>
            <person name="Ferguson D."/>
            <person name="Fisher S."/>
            <person name="Foley C.D."/>
            <person name="Franke A."/>
            <person name="Friedrich D."/>
            <person name="Gadbois L."/>
            <person name="Gearin G."/>
            <person name="Gearin C.R."/>
            <person name="Giannoukos G."/>
            <person name="Goode T."/>
            <person name="Graham J."/>
            <person name="Grandbois E."/>
            <person name="Grewal S."/>
            <person name="Gyaltsen K."/>
            <person name="Hafez N."/>
            <person name="Hagos B."/>
            <person name="Hall J."/>
            <person name="Henson C."/>
            <person name="Hollinger A."/>
            <person name="Honan T."/>
            <person name="Huard M.D."/>
            <person name="Hughes L."/>
            <person name="Hurhula B."/>
            <person name="Husby M.E."/>
            <person name="Kamat A."/>
            <person name="Kanga B."/>
            <person name="Kashin S."/>
            <person name="Khazanovich D."/>
            <person name="Kisner P."/>
            <person name="Lance K."/>
            <person name="Lara M."/>
            <person name="Lee W."/>
            <person name="Lennon N."/>
            <person name="Letendre F."/>
            <person name="LeVine R."/>
            <person name="Lipovsky A."/>
            <person name="Liu X."/>
            <person name="Liu J."/>
            <person name="Liu S."/>
            <person name="Lokyitsang T."/>
            <person name="Lokyitsang Y."/>
            <person name="Lubonja R."/>
            <person name="Lui A."/>
            <person name="MacDonald P."/>
            <person name="Magnisalis V."/>
            <person name="Maru K."/>
            <person name="Matthews C."/>
            <person name="McCusker W."/>
            <person name="McDonough S."/>
            <person name="Mehta T."/>
            <person name="Meldrim J."/>
            <person name="Meneus L."/>
            <person name="Mihai O."/>
            <person name="Mihalev A."/>
            <person name="Mihova T."/>
            <person name="Mittelman R."/>
            <person name="Mlenga V."/>
            <person name="Montmayeur A."/>
            <person name="Mulrain L."/>
            <person name="Navidi A."/>
            <person name="Naylor J."/>
            <person name="Negash T."/>
            <person name="Nguyen T."/>
            <person name="Nguyen N."/>
            <person name="Nicol R."/>
            <person name="Norbu C."/>
            <person name="Norbu N."/>
            <person name="Novod N."/>
            <person name="O'Neill B."/>
            <person name="Osman S."/>
            <person name="Markiewicz E."/>
            <person name="Oyono O.L."/>
            <person name="Patti C."/>
            <person name="Phunkhang P."/>
            <person name="Pierre F."/>
            <person name="Priest M."/>
            <person name="Raghuraman S."/>
            <person name="Rege F."/>
            <person name="Reyes R."/>
            <person name="Rise C."/>
            <person name="Rogov P."/>
            <person name="Ross K."/>
            <person name="Ryan E."/>
            <person name="Settipalli S."/>
            <person name="Shea T."/>
            <person name="Sherpa N."/>
            <person name="Shi L."/>
            <person name="Shih D."/>
            <person name="Sparrow T."/>
            <person name="Spaulding J."/>
            <person name="Stalker J."/>
            <person name="Stange-Thomann N."/>
            <person name="Stavropoulos S."/>
            <person name="Stone C."/>
            <person name="Strader C."/>
            <person name="Tesfaye S."/>
            <person name="Thomson T."/>
            <person name="Thoulutsang Y."/>
            <person name="Thoulutsang D."/>
            <person name="Topham K."/>
            <person name="Topping I."/>
            <person name="Tsamla T."/>
            <person name="Vassiliev H."/>
            <person name="Vo A."/>
            <person name="Wangchuk T."/>
            <person name="Wangdi T."/>
            <person name="Weiand M."/>
            <person name="Wilkinson J."/>
            <person name="Wilson A."/>
            <person name="Yadav S."/>
            <person name="Young G."/>
            <person name="Yu Q."/>
            <person name="Zembek L."/>
            <person name="Zhong D."/>
            <person name="Zimmer A."/>
            <person name="Zwirko Z."/>
            <person name="Jaffe D.B."/>
            <person name="Alvarez P."/>
            <person name="Brockman W."/>
            <person name="Butler J."/>
            <person name="Chin C."/>
            <person name="Gnerre S."/>
            <person name="Grabherr M."/>
            <person name="Kleber M."/>
            <person name="Mauceli E."/>
            <person name="MacCallum I."/>
        </authorList>
    </citation>
    <scope>NUCLEOTIDE SEQUENCE [LARGE SCALE GENOMIC DNA]</scope>
    <source>
        <strain evidence="2">Tucson 15010-1051.87</strain>
    </source>
</reference>
<dbReference type="Proteomes" id="UP000008792">
    <property type="component" value="Unassembled WGS sequence"/>
</dbReference>
<dbReference type="InParanoid" id="B4M8U5"/>
<accession>B4M8U5</accession>
<dbReference type="STRING" id="7244.B4M8U5"/>
<dbReference type="AlphaFoldDB" id="B4M8U5"/>
<dbReference type="OrthoDB" id="190375at2759"/>
<dbReference type="InterPro" id="IPR027417">
    <property type="entry name" value="P-loop_NTPase"/>
</dbReference>
<dbReference type="Gene3D" id="1.20.5.190">
    <property type="match status" value="2"/>
</dbReference>
<dbReference type="SMART" id="SM00015">
    <property type="entry name" value="IQ"/>
    <property type="match status" value="3"/>
</dbReference>
<keyword evidence="2" id="KW-1185">Reference proteome</keyword>
<dbReference type="GO" id="GO:0000278">
    <property type="term" value="P:mitotic cell cycle"/>
    <property type="evidence" value="ECO:0007669"/>
    <property type="project" value="TreeGrafter"/>
</dbReference>
<dbReference type="PROSITE" id="PS50096">
    <property type="entry name" value="IQ"/>
    <property type="match status" value="3"/>
</dbReference>
<dbReference type="SMR" id="B4M8U5"/>
<dbReference type="GO" id="GO:0005516">
    <property type="term" value="F:calmodulin binding"/>
    <property type="evidence" value="ECO:0007669"/>
    <property type="project" value="TreeGrafter"/>
</dbReference>
<dbReference type="EMBL" id="CH940654">
    <property type="protein sequence ID" value="EDW57621.2"/>
    <property type="molecule type" value="Genomic_DNA"/>
</dbReference>
<dbReference type="GO" id="GO:0000922">
    <property type="term" value="C:spindle pole"/>
    <property type="evidence" value="ECO:0007669"/>
    <property type="project" value="TreeGrafter"/>
</dbReference>
<evidence type="ECO:0008006" key="3">
    <source>
        <dbReference type="Google" id="ProtNLM"/>
    </source>
</evidence>
<dbReference type="CDD" id="cd23767">
    <property type="entry name" value="IQCD"/>
    <property type="match status" value="1"/>
</dbReference>
<protein>
    <recommendedName>
        <fullName evidence="3">Spermatogenesis-associated protein 17</fullName>
    </recommendedName>
</protein>
<dbReference type="InterPro" id="IPR051185">
    <property type="entry name" value="ASPM"/>
</dbReference>
<dbReference type="Pfam" id="PF00612">
    <property type="entry name" value="IQ"/>
    <property type="match status" value="3"/>
</dbReference>
<dbReference type="GO" id="GO:0051295">
    <property type="term" value="P:establishment of meiotic spindle localization"/>
    <property type="evidence" value="ECO:0007669"/>
    <property type="project" value="TreeGrafter"/>
</dbReference>
<organism evidence="1 2">
    <name type="scientific">Drosophila virilis</name>
    <name type="common">Fruit fly</name>
    <dbReference type="NCBI Taxonomy" id="7244"/>
    <lineage>
        <taxon>Eukaryota</taxon>
        <taxon>Metazoa</taxon>
        <taxon>Ecdysozoa</taxon>
        <taxon>Arthropoda</taxon>
        <taxon>Hexapoda</taxon>
        <taxon>Insecta</taxon>
        <taxon>Pterygota</taxon>
        <taxon>Neoptera</taxon>
        <taxon>Endopterygota</taxon>
        <taxon>Diptera</taxon>
        <taxon>Brachycera</taxon>
        <taxon>Muscomorpha</taxon>
        <taxon>Ephydroidea</taxon>
        <taxon>Drosophilidae</taxon>
        <taxon>Drosophila</taxon>
    </lineage>
</organism>
<dbReference type="InterPro" id="IPR000048">
    <property type="entry name" value="IQ_motif_EF-hand-BS"/>
</dbReference>
<gene>
    <name evidence="1" type="primary">Dvir\GJ18189</name>
    <name evidence="1" type="ORF">Dvir_GJ18189</name>
</gene>
<dbReference type="SUPFAM" id="SSF52540">
    <property type="entry name" value="P-loop containing nucleoside triphosphate hydrolases"/>
    <property type="match status" value="1"/>
</dbReference>
<dbReference type="PANTHER" id="PTHR22706:SF2">
    <property type="entry name" value="SFI1 SPINDLE BODY DOMAIN-CONTAINING PROTEIN"/>
    <property type="match status" value="1"/>
</dbReference>
<dbReference type="GO" id="GO:0007051">
    <property type="term" value="P:spindle organization"/>
    <property type="evidence" value="ECO:0007669"/>
    <property type="project" value="TreeGrafter"/>
</dbReference>